<protein>
    <submittedName>
        <fullName evidence="1">TrpR-like protein, YerC/YecD</fullName>
    </submittedName>
</protein>
<organism evidence="1 2">
    <name type="scientific">Ruminococcus bovis</name>
    <dbReference type="NCBI Taxonomy" id="2564099"/>
    <lineage>
        <taxon>Bacteria</taxon>
        <taxon>Bacillati</taxon>
        <taxon>Bacillota</taxon>
        <taxon>Clostridia</taxon>
        <taxon>Eubacteriales</taxon>
        <taxon>Oscillospiraceae</taxon>
        <taxon>Ruminococcus</taxon>
    </lineage>
</organism>
<dbReference type="KEGG" id="ruj:E5Z56_02225"/>
<dbReference type="SUPFAM" id="SSF48295">
    <property type="entry name" value="TrpR-like"/>
    <property type="match status" value="1"/>
</dbReference>
<sequence>MNNKIKDEATDLLFKAILSLKNEEECYNFFEDLCTVPELKAMSQRIVVAKMLTDKKVYSDIVSKTGASTATISRVNRSLIYGSDGYEMVFGRIFDEKEDKAEDK</sequence>
<dbReference type="EMBL" id="CP039381">
    <property type="protein sequence ID" value="QCT06239.1"/>
    <property type="molecule type" value="Genomic_DNA"/>
</dbReference>
<evidence type="ECO:0000313" key="1">
    <source>
        <dbReference type="EMBL" id="QCT06239.1"/>
    </source>
</evidence>
<dbReference type="OrthoDB" id="2874807at2"/>
<dbReference type="NCBIfam" id="TIGR02531">
    <property type="entry name" value="yecD_yerC"/>
    <property type="match status" value="1"/>
</dbReference>
<dbReference type="InterPro" id="IPR010921">
    <property type="entry name" value="Trp_repressor/repl_initiator"/>
</dbReference>
<dbReference type="Proteomes" id="UP000301475">
    <property type="component" value="Chromosome"/>
</dbReference>
<dbReference type="InterPro" id="IPR000831">
    <property type="entry name" value="Trp_repress"/>
</dbReference>
<dbReference type="GO" id="GO:0043565">
    <property type="term" value="F:sequence-specific DNA binding"/>
    <property type="evidence" value="ECO:0007669"/>
    <property type="project" value="InterPro"/>
</dbReference>
<name>A0A4P8XVZ6_9FIRM</name>
<reference evidence="1 2" key="1">
    <citation type="submission" date="2019-04" db="EMBL/GenBank/DDBJ databases">
        <authorList>
            <person name="Embree M."/>
            <person name="Gaffney J.R."/>
        </authorList>
    </citation>
    <scope>NUCLEOTIDE SEQUENCE [LARGE SCALE GENOMIC DNA]</scope>
    <source>
        <strain evidence="1 2">JE7A12</strain>
    </source>
</reference>
<dbReference type="RefSeq" id="WP_138156326.1">
    <property type="nucleotide sequence ID" value="NZ_CP039381.1"/>
</dbReference>
<accession>A0A4P8XVZ6</accession>
<keyword evidence="2" id="KW-1185">Reference proteome</keyword>
<dbReference type="Pfam" id="PF01371">
    <property type="entry name" value="Trp_repressor"/>
    <property type="match status" value="1"/>
</dbReference>
<dbReference type="PANTHER" id="PTHR40080:SF1">
    <property type="entry name" value="TRPR-LIKE PROTEIN YERC_YECD"/>
    <property type="match status" value="1"/>
</dbReference>
<proteinExistence type="predicted"/>
<dbReference type="InterPro" id="IPR013368">
    <property type="entry name" value="YecD_YerC"/>
</dbReference>
<dbReference type="Gene3D" id="1.10.1270.10">
    <property type="entry name" value="TrpR-like"/>
    <property type="match status" value="1"/>
</dbReference>
<dbReference type="PIRSF" id="PIRSF012508">
    <property type="entry name" value="YerC"/>
    <property type="match status" value="1"/>
</dbReference>
<dbReference type="GO" id="GO:0003700">
    <property type="term" value="F:DNA-binding transcription factor activity"/>
    <property type="evidence" value="ECO:0007669"/>
    <property type="project" value="InterPro"/>
</dbReference>
<dbReference type="AlphaFoldDB" id="A0A4P8XVZ6"/>
<gene>
    <name evidence="1" type="ORF">E5Z56_02225</name>
</gene>
<dbReference type="PANTHER" id="PTHR40080">
    <property type="entry name" value="LMO1763 PROTEIN"/>
    <property type="match status" value="1"/>
</dbReference>
<evidence type="ECO:0000313" key="2">
    <source>
        <dbReference type="Proteomes" id="UP000301475"/>
    </source>
</evidence>
<dbReference type="InterPro" id="IPR038116">
    <property type="entry name" value="TrpR-like_sf"/>
</dbReference>